<evidence type="ECO:0000256" key="1">
    <source>
        <dbReference type="ARBA" id="ARBA00008210"/>
    </source>
</evidence>
<reference evidence="4 5" key="1">
    <citation type="journal article" date="2021" name="Comput. Struct. Biotechnol. J.">
        <title>De novo genome assembly of the potent medicinal plant Rehmannia glutinosa using nanopore technology.</title>
        <authorList>
            <person name="Ma L."/>
            <person name="Dong C."/>
            <person name="Song C."/>
            <person name="Wang X."/>
            <person name="Zheng X."/>
            <person name="Niu Y."/>
            <person name="Chen S."/>
            <person name="Feng W."/>
        </authorList>
    </citation>
    <scope>NUCLEOTIDE SEQUENCE [LARGE SCALE GENOMIC DNA]</scope>
    <source>
        <strain evidence="4">DH-2019</strain>
    </source>
</reference>
<evidence type="ECO:0000313" key="4">
    <source>
        <dbReference type="EMBL" id="KAK6164545.1"/>
    </source>
</evidence>
<gene>
    <name evidence="4" type="ORF">DH2020_001409</name>
</gene>
<keyword evidence="3" id="KW-0722">Serine protease inhibitor</keyword>
<proteinExistence type="inferred from homology"/>
<comment type="similarity">
    <text evidence="1">Belongs to the protease inhibitor I13 (potato type I serine protease inhibitor) family.</text>
</comment>
<organism evidence="4 5">
    <name type="scientific">Rehmannia glutinosa</name>
    <name type="common">Chinese foxglove</name>
    <dbReference type="NCBI Taxonomy" id="99300"/>
    <lineage>
        <taxon>Eukaryota</taxon>
        <taxon>Viridiplantae</taxon>
        <taxon>Streptophyta</taxon>
        <taxon>Embryophyta</taxon>
        <taxon>Tracheophyta</taxon>
        <taxon>Spermatophyta</taxon>
        <taxon>Magnoliopsida</taxon>
        <taxon>eudicotyledons</taxon>
        <taxon>Gunneridae</taxon>
        <taxon>Pentapetalae</taxon>
        <taxon>asterids</taxon>
        <taxon>lamiids</taxon>
        <taxon>Lamiales</taxon>
        <taxon>Orobanchaceae</taxon>
        <taxon>Rehmannieae</taxon>
        <taxon>Rehmannia</taxon>
    </lineage>
</organism>
<dbReference type="EMBL" id="JABTTQ020000001">
    <property type="protein sequence ID" value="KAK6164545.1"/>
    <property type="molecule type" value="Genomic_DNA"/>
</dbReference>
<dbReference type="SUPFAM" id="SSF54654">
    <property type="entry name" value="CI-2 family of serine protease inhibitors"/>
    <property type="match status" value="1"/>
</dbReference>
<protein>
    <submittedName>
        <fullName evidence="4">Uncharacterized protein</fullName>
    </submittedName>
</protein>
<dbReference type="Gene3D" id="3.30.10.10">
    <property type="entry name" value="Trypsin Inhibitor V, subunit A"/>
    <property type="match status" value="1"/>
</dbReference>
<dbReference type="PANTHER" id="PTHR33091:SF83">
    <property type="entry name" value="SERINE PROTEASE INHIBITOR, POTATO INHIBITOR I-TYPE FAMILY PROTEIN-RELATED"/>
    <property type="match status" value="1"/>
</dbReference>
<dbReference type="Pfam" id="PF00280">
    <property type="entry name" value="potato_inhibit"/>
    <property type="match status" value="1"/>
</dbReference>
<dbReference type="InterPro" id="IPR000864">
    <property type="entry name" value="Prot_inh_pot1"/>
</dbReference>
<dbReference type="PANTHER" id="PTHR33091">
    <property type="entry name" value="PROTEIN, PUTATIVE, EXPRESSED-RELATED"/>
    <property type="match status" value="1"/>
</dbReference>
<evidence type="ECO:0000313" key="5">
    <source>
        <dbReference type="Proteomes" id="UP001318860"/>
    </source>
</evidence>
<dbReference type="Proteomes" id="UP001318860">
    <property type="component" value="Unassembled WGS sequence"/>
</dbReference>
<name>A0ABR0XZ98_REHGL</name>
<comment type="caution">
    <text evidence="4">The sequence shown here is derived from an EMBL/GenBank/DDBJ whole genome shotgun (WGS) entry which is preliminary data.</text>
</comment>
<sequence length="83" mass="9438">MSKMTIDKQGHLDRYSVIYTQEFVAGVGGRKREEAVTVIEKENRNVNAIVVKDGTPVPLDFRCDRVWVWVNDYGVVIRTPTIG</sequence>
<keyword evidence="5" id="KW-1185">Reference proteome</keyword>
<evidence type="ECO:0000256" key="3">
    <source>
        <dbReference type="ARBA" id="ARBA00022900"/>
    </source>
</evidence>
<dbReference type="InterPro" id="IPR036354">
    <property type="entry name" value="Prot_inh_pot1_sf"/>
</dbReference>
<evidence type="ECO:0000256" key="2">
    <source>
        <dbReference type="ARBA" id="ARBA00022690"/>
    </source>
</evidence>
<accession>A0ABR0XZ98</accession>
<keyword evidence="2" id="KW-0646">Protease inhibitor</keyword>